<gene>
    <name evidence="7" type="primary">lutB</name>
    <name evidence="7" type="ORF">MBORA_13440</name>
</gene>
<dbReference type="AlphaFoldDB" id="A0A162FER8"/>
<feature type="region of interest" description="Disordered" evidence="5">
    <location>
        <begin position="1"/>
        <end position="25"/>
    </location>
</feature>
<evidence type="ECO:0000256" key="5">
    <source>
        <dbReference type="SAM" id="MobiDB-lite"/>
    </source>
</evidence>
<dbReference type="Proteomes" id="UP000077428">
    <property type="component" value="Unassembled WGS sequence"/>
</dbReference>
<dbReference type="Gene3D" id="3.40.50.10420">
    <property type="entry name" value="NagB/RpiA/CoA transferase-like"/>
    <property type="match status" value="1"/>
</dbReference>
<evidence type="ECO:0000256" key="3">
    <source>
        <dbReference type="ARBA" id="ARBA00022737"/>
    </source>
</evidence>
<dbReference type="InterPro" id="IPR017896">
    <property type="entry name" value="4Fe4S_Fe-S-bd"/>
</dbReference>
<dbReference type="STRING" id="66851.MBORA_13440"/>
<name>A0A162FER8_METOA</name>
<evidence type="ECO:0000313" key="8">
    <source>
        <dbReference type="Proteomes" id="UP000077428"/>
    </source>
</evidence>
<dbReference type="PROSITE" id="PS51379">
    <property type="entry name" value="4FE4S_FER_2"/>
    <property type="match status" value="2"/>
</dbReference>
<dbReference type="GO" id="GO:0006089">
    <property type="term" value="P:lactate metabolic process"/>
    <property type="evidence" value="ECO:0007669"/>
    <property type="project" value="InterPro"/>
</dbReference>
<dbReference type="Pfam" id="PF02589">
    <property type="entry name" value="LUD_dom"/>
    <property type="match status" value="1"/>
</dbReference>
<dbReference type="InterPro" id="IPR017900">
    <property type="entry name" value="4Fe4S_Fe_S_CS"/>
</dbReference>
<dbReference type="PROSITE" id="PS00198">
    <property type="entry name" value="4FE4S_FER_1"/>
    <property type="match status" value="2"/>
</dbReference>
<dbReference type="PANTHER" id="PTHR47153">
    <property type="entry name" value="LACTATE UTILIZATION PROTEIN B"/>
    <property type="match status" value="1"/>
</dbReference>
<keyword evidence="3" id="KW-0677">Repeat</keyword>
<evidence type="ECO:0000256" key="4">
    <source>
        <dbReference type="ARBA" id="ARBA00022982"/>
    </source>
</evidence>
<keyword evidence="2" id="KW-0004">4Fe-4S</keyword>
<feature type="domain" description="4Fe-4S ferredoxin-type" evidence="6">
    <location>
        <begin position="338"/>
        <end position="369"/>
    </location>
</feature>
<dbReference type="InterPro" id="IPR037171">
    <property type="entry name" value="NagB/RpiA_transferase-like"/>
</dbReference>
<organism evidence="7 8">
    <name type="scientific">Methanobrevibacter oralis</name>
    <dbReference type="NCBI Taxonomy" id="66851"/>
    <lineage>
        <taxon>Archaea</taxon>
        <taxon>Methanobacteriati</taxon>
        <taxon>Methanobacteriota</taxon>
        <taxon>Methanomada group</taxon>
        <taxon>Methanobacteria</taxon>
        <taxon>Methanobacteriales</taxon>
        <taxon>Methanobacteriaceae</taxon>
        <taxon>Methanobrevibacter</taxon>
    </lineage>
</organism>
<evidence type="ECO:0000259" key="6">
    <source>
        <dbReference type="PROSITE" id="PS51379"/>
    </source>
</evidence>
<keyword evidence="8" id="KW-1185">Reference proteome</keyword>
<dbReference type="RefSeq" id="WP_063720424.1">
    <property type="nucleotide sequence ID" value="NZ_CAJVUI010000004.1"/>
</dbReference>
<protein>
    <submittedName>
        <fullName evidence="7">Lactate utilization protein B</fullName>
    </submittedName>
</protein>
<comment type="caution">
    <text evidence="7">The sequence shown here is derived from an EMBL/GenBank/DDBJ whole genome shotgun (WGS) entry which is preliminary data.</text>
</comment>
<keyword evidence="4" id="KW-0249">Electron transport</keyword>
<sequence>MKNSELKTMRKSFNTVKSRSSNIKDSPSVKRLEKRVCEIKKESIENSQKLLNQAIDSFKRNDIEVKFAKSSNDAIDIIQDLIKDFDSKIIAKSKSNTLGEINFKEIFNSRGFEIIDTDLGDRILQLKKTDNAPVHPTGPASHLDISKITKIVNSSLNSNVKEDAYEIMNVVKKDVLNRIKNANVGISGANAIAAEEGSIVMVHNEGNISLVSLKDLHIIVAGIDKIVPSIEDAISISKLETIYATGKYVTSYVNIVSGPSKTADIEKKLLKNMYGSEKVVVILLDNGRSDASPECLWCIGCGNCVVHCPVYNAVGNEFGFNNYLGGRGVAVSKFIKDDEVCFNSGLYMCTLCGLCTLNCPVSIPTNEILENIRKSAVDLGFYPKAHGKIKKKISKNDSPY</sequence>
<feature type="domain" description="4Fe-4S ferredoxin-type" evidence="6">
    <location>
        <begin position="287"/>
        <end position="319"/>
    </location>
</feature>
<dbReference type="Pfam" id="PF13183">
    <property type="entry name" value="Fer4_8"/>
    <property type="match status" value="1"/>
</dbReference>
<dbReference type="GO" id="GO:0016491">
    <property type="term" value="F:oxidoreductase activity"/>
    <property type="evidence" value="ECO:0007669"/>
    <property type="project" value="UniProtKB-ARBA"/>
</dbReference>
<dbReference type="SUPFAM" id="SSF46548">
    <property type="entry name" value="alpha-helical ferredoxin"/>
    <property type="match status" value="1"/>
</dbReference>
<accession>A0A162FER8</accession>
<keyword evidence="1" id="KW-0813">Transport</keyword>
<keyword evidence="2" id="KW-0479">Metal-binding</keyword>
<keyword evidence="2" id="KW-0408">Iron</keyword>
<evidence type="ECO:0000256" key="1">
    <source>
        <dbReference type="ARBA" id="ARBA00022448"/>
    </source>
</evidence>
<keyword evidence="2" id="KW-0411">Iron-sulfur</keyword>
<feature type="compositionally biased region" description="Polar residues" evidence="5">
    <location>
        <begin position="11"/>
        <end position="25"/>
    </location>
</feature>
<proteinExistence type="predicted"/>
<evidence type="ECO:0000256" key="2">
    <source>
        <dbReference type="ARBA" id="ARBA00022485"/>
    </source>
</evidence>
<dbReference type="OrthoDB" id="23833at2157"/>
<dbReference type="InterPro" id="IPR009051">
    <property type="entry name" value="Helical_ferredxn"/>
</dbReference>
<dbReference type="EMBL" id="LWMU01000079">
    <property type="protein sequence ID" value="KZX11985.1"/>
    <property type="molecule type" value="Genomic_DNA"/>
</dbReference>
<evidence type="ECO:0000313" key="7">
    <source>
        <dbReference type="EMBL" id="KZX11985.1"/>
    </source>
</evidence>
<dbReference type="PATRIC" id="fig|66851.6.peg.1461"/>
<dbReference type="InterPro" id="IPR004452">
    <property type="entry name" value="LutB/LldF"/>
</dbReference>
<dbReference type="GO" id="GO:0051539">
    <property type="term" value="F:4 iron, 4 sulfur cluster binding"/>
    <property type="evidence" value="ECO:0007669"/>
    <property type="project" value="UniProtKB-KW"/>
</dbReference>
<dbReference type="InterPro" id="IPR003741">
    <property type="entry name" value="LUD_dom"/>
</dbReference>
<dbReference type="SUPFAM" id="SSF100950">
    <property type="entry name" value="NagB/RpiA/CoA transferase-like"/>
    <property type="match status" value="1"/>
</dbReference>
<dbReference type="Gene3D" id="1.10.1060.10">
    <property type="entry name" value="Alpha-helical ferredoxin"/>
    <property type="match status" value="1"/>
</dbReference>
<dbReference type="PANTHER" id="PTHR47153:SF2">
    <property type="entry name" value="LACTATE UTILIZATION PROTEIN B"/>
    <property type="match status" value="1"/>
</dbReference>
<reference evidence="8" key="1">
    <citation type="journal article" date="2016" name="Genome Announc.">
        <title>Draft Genome Sequences of Methanobrevibacter curvatus DSM11111, Methanobrevibacter cuticularis DSM11139, Methanobrevibacter filiformis DSM11501, and Methanobrevibacter oralis DSM7256.</title>
        <authorList>
            <person name="Poehlein A."/>
            <person name="Seedorf H."/>
        </authorList>
    </citation>
    <scope>NUCLEOTIDE SEQUENCE [LARGE SCALE GENOMIC DNA]</scope>
    <source>
        <strain evidence="8">DSM 7256 / JCM 30027 / ZR</strain>
    </source>
</reference>
<dbReference type="InterPro" id="IPR024185">
    <property type="entry name" value="FTHF_cligase-like_sf"/>
</dbReference>